<dbReference type="Pfam" id="PF20866">
    <property type="entry name" value="MdcG_N"/>
    <property type="match status" value="1"/>
</dbReference>
<dbReference type="InterPro" id="IPR049180">
    <property type="entry name" value="MdcG_C"/>
</dbReference>
<evidence type="ECO:0000259" key="3">
    <source>
        <dbReference type="Pfam" id="PF10620"/>
    </source>
</evidence>
<keyword evidence="2" id="KW-0548">Nucleotidyltransferase</keyword>
<dbReference type="AlphaFoldDB" id="A0AAV4ZF84"/>
<name>A0AAV4ZF84_9HYPH</name>
<accession>A0AAV4ZF84</accession>
<proteinExistence type="predicted"/>
<dbReference type="NCBIfam" id="TIGR03135">
    <property type="entry name" value="malonate_mdcG"/>
    <property type="match status" value="1"/>
</dbReference>
<dbReference type="EMBL" id="BPQO01000001">
    <property type="protein sequence ID" value="GJD86665.1"/>
    <property type="molecule type" value="Genomic_DNA"/>
</dbReference>
<dbReference type="GO" id="GO:0016779">
    <property type="term" value="F:nucleotidyltransferase activity"/>
    <property type="evidence" value="ECO:0007669"/>
    <property type="project" value="UniProtKB-KW"/>
</dbReference>
<evidence type="ECO:0000256" key="1">
    <source>
        <dbReference type="ARBA" id="ARBA00022679"/>
    </source>
</evidence>
<dbReference type="RefSeq" id="WP_066924151.1">
    <property type="nucleotide sequence ID" value="NZ_BPQO01000001.1"/>
</dbReference>
<evidence type="ECO:0000313" key="5">
    <source>
        <dbReference type="EMBL" id="GJD86665.1"/>
    </source>
</evidence>
<comment type="caution">
    <text evidence="5">The sequence shown here is derived from an EMBL/GenBank/DDBJ whole genome shotgun (WGS) entry which is preliminary data.</text>
</comment>
<keyword evidence="6" id="KW-1185">Reference proteome</keyword>
<evidence type="ECO:0000256" key="2">
    <source>
        <dbReference type="ARBA" id="ARBA00022695"/>
    </source>
</evidence>
<dbReference type="InterPro" id="IPR017557">
    <property type="entry name" value="Holo-ACP_synthase"/>
</dbReference>
<reference evidence="5" key="1">
    <citation type="journal article" date="2016" name="Front. Microbiol.">
        <title>Genome Sequence of the Piezophilic, Mesophilic Sulfate-Reducing Bacterium Desulfovibrio indicus J2T.</title>
        <authorList>
            <person name="Cao J."/>
            <person name="Maignien L."/>
            <person name="Shao Z."/>
            <person name="Alain K."/>
            <person name="Jebbar M."/>
        </authorList>
    </citation>
    <scope>NUCLEOTIDE SEQUENCE</scope>
    <source>
        <strain evidence="5">DSM 16372</strain>
    </source>
</reference>
<dbReference type="Proteomes" id="UP001055247">
    <property type="component" value="Unassembled WGS sequence"/>
</dbReference>
<dbReference type="Pfam" id="PF10620">
    <property type="entry name" value="MdcG"/>
    <property type="match status" value="1"/>
</dbReference>
<keyword evidence="1 5" id="KW-0808">Transferase</keyword>
<protein>
    <submittedName>
        <fullName evidence="5">Phosphoribosyl-dephospho-CoA transferase</fullName>
    </submittedName>
</protein>
<organism evidence="5 6">
    <name type="scientific">Methylobacterium hispanicum</name>
    <dbReference type="NCBI Taxonomy" id="270350"/>
    <lineage>
        <taxon>Bacteria</taxon>
        <taxon>Pseudomonadati</taxon>
        <taxon>Pseudomonadota</taxon>
        <taxon>Alphaproteobacteria</taxon>
        <taxon>Hyphomicrobiales</taxon>
        <taxon>Methylobacteriaceae</taxon>
        <taxon>Methylobacterium</taxon>
    </lineage>
</organism>
<evidence type="ECO:0000313" key="6">
    <source>
        <dbReference type="Proteomes" id="UP001055247"/>
    </source>
</evidence>
<reference evidence="5" key="2">
    <citation type="submission" date="2021-08" db="EMBL/GenBank/DDBJ databases">
        <authorList>
            <person name="Tani A."/>
            <person name="Ola A."/>
            <person name="Ogura Y."/>
            <person name="Katsura K."/>
            <person name="Hayashi T."/>
        </authorList>
    </citation>
    <scope>NUCLEOTIDE SEQUENCE</scope>
    <source>
        <strain evidence="5">DSM 16372</strain>
    </source>
</reference>
<gene>
    <name evidence="5" type="primary">mdcG</name>
    <name evidence="5" type="ORF">BHAOGJBA_0159</name>
</gene>
<evidence type="ECO:0000259" key="4">
    <source>
        <dbReference type="Pfam" id="PF20866"/>
    </source>
</evidence>
<feature type="domain" description="Phosphoribosyl-dephospho-CoA transferase MdcG N-terminal" evidence="4">
    <location>
        <begin position="6"/>
        <end position="81"/>
    </location>
</feature>
<feature type="domain" description="Phosphoribosyl-dephospho-CoA transferase MdcG C-terminal" evidence="3">
    <location>
        <begin position="89"/>
        <end position="206"/>
    </location>
</feature>
<sequence length="216" mass="22924">MADDLRRHDLVRAEAQAFADFVARRPDLDGAPLVADWAVRGRPLIVRRYAPGEDRARVPLGLPLPPAAGKRRIGLALPSAALTPLPAPTLAQARATAPEAWRPTIDALLALGAAHGIVPRPFGALLWQALTGLAYLSPASDLDLLWPVADLPAGFLAGLAGIAAAAPMRIDGEVIFSDGAGIQWRELHEAGGPVLAKHRDRLEMRDVAELLPREAA</sequence>
<dbReference type="InterPro" id="IPR048903">
    <property type="entry name" value="MdcG_N"/>
</dbReference>